<evidence type="ECO:0000256" key="1">
    <source>
        <dbReference type="ARBA" id="ARBA00004162"/>
    </source>
</evidence>
<sequence>MLIFFMVAGHISQSDPIKVQPPLSSSETKQIEQPLVIVVSDNGQVAIEQDIVDDNALLPVINKQFEAAADKDKFRILVKVDGSLPVERLQYVLSIIKQSGIKRVSLATQKQAEVS</sequence>
<dbReference type="GO" id="GO:0022857">
    <property type="term" value="F:transmembrane transporter activity"/>
    <property type="evidence" value="ECO:0007669"/>
    <property type="project" value="InterPro"/>
</dbReference>
<evidence type="ECO:0000256" key="2">
    <source>
        <dbReference type="ARBA" id="ARBA00005811"/>
    </source>
</evidence>
<evidence type="ECO:0000313" key="8">
    <source>
        <dbReference type="EMBL" id="EGL55876.1"/>
    </source>
</evidence>
<dbReference type="InterPro" id="IPR003400">
    <property type="entry name" value="ExbD"/>
</dbReference>
<gene>
    <name evidence="8" type="ORF">MAMP_02870</name>
</gene>
<keyword evidence="7" id="KW-0653">Protein transport</keyword>
<dbReference type="eggNOG" id="COG0848">
    <property type="taxonomic scope" value="Bacteria"/>
</dbReference>
<dbReference type="Proteomes" id="UP000003544">
    <property type="component" value="Unassembled WGS sequence"/>
</dbReference>
<dbReference type="GO" id="GO:0015031">
    <property type="term" value="P:protein transport"/>
    <property type="evidence" value="ECO:0007669"/>
    <property type="project" value="UniProtKB-KW"/>
</dbReference>
<accession>F5SVJ6</accession>
<protein>
    <submittedName>
        <fullName evidence="8">Biopolymer transport protein ExbD/TolR</fullName>
    </submittedName>
</protein>
<name>F5SVJ6_9GAMM</name>
<dbReference type="RefSeq" id="WP_007145762.1">
    <property type="nucleotide sequence ID" value="NZ_AFIG01000001.1"/>
</dbReference>
<keyword evidence="9" id="KW-1185">Reference proteome</keyword>
<evidence type="ECO:0000256" key="3">
    <source>
        <dbReference type="ARBA" id="ARBA00022475"/>
    </source>
</evidence>
<dbReference type="PANTHER" id="PTHR30558">
    <property type="entry name" value="EXBD MEMBRANE COMPONENT OF PMF-DRIVEN MACROMOLECULE IMPORT SYSTEM"/>
    <property type="match status" value="1"/>
</dbReference>
<keyword evidence="4 7" id="KW-0812">Transmembrane</keyword>
<dbReference type="STRING" id="1026882.MAMP_02870"/>
<evidence type="ECO:0000256" key="6">
    <source>
        <dbReference type="ARBA" id="ARBA00023136"/>
    </source>
</evidence>
<evidence type="ECO:0000256" key="4">
    <source>
        <dbReference type="ARBA" id="ARBA00022692"/>
    </source>
</evidence>
<dbReference type="OrthoDB" id="9793581at2"/>
<dbReference type="EMBL" id="AFIG01000001">
    <property type="protein sequence ID" value="EGL55876.1"/>
    <property type="molecule type" value="Genomic_DNA"/>
</dbReference>
<evidence type="ECO:0000256" key="7">
    <source>
        <dbReference type="RuleBase" id="RU003879"/>
    </source>
</evidence>
<keyword evidence="6" id="KW-0472">Membrane</keyword>
<evidence type="ECO:0000313" key="9">
    <source>
        <dbReference type="Proteomes" id="UP000003544"/>
    </source>
</evidence>
<keyword evidence="5" id="KW-1133">Transmembrane helix</keyword>
<comment type="caution">
    <text evidence="8">The sequence shown here is derived from an EMBL/GenBank/DDBJ whole genome shotgun (WGS) entry which is preliminary data.</text>
</comment>
<dbReference type="GO" id="GO:0005886">
    <property type="term" value="C:plasma membrane"/>
    <property type="evidence" value="ECO:0007669"/>
    <property type="project" value="UniProtKB-SubCell"/>
</dbReference>
<comment type="subcellular location">
    <subcellularLocation>
        <location evidence="1">Cell membrane</location>
        <topology evidence="1">Single-pass membrane protein</topology>
    </subcellularLocation>
    <subcellularLocation>
        <location evidence="7">Cell membrane</location>
        <topology evidence="7">Single-pass type II membrane protein</topology>
    </subcellularLocation>
</comment>
<proteinExistence type="inferred from homology"/>
<organism evidence="8 9">
    <name type="scientific">Methylophaga aminisulfidivorans MP</name>
    <dbReference type="NCBI Taxonomy" id="1026882"/>
    <lineage>
        <taxon>Bacteria</taxon>
        <taxon>Pseudomonadati</taxon>
        <taxon>Pseudomonadota</taxon>
        <taxon>Gammaproteobacteria</taxon>
        <taxon>Thiotrichales</taxon>
        <taxon>Piscirickettsiaceae</taxon>
        <taxon>Methylophaga</taxon>
    </lineage>
</organism>
<dbReference type="AlphaFoldDB" id="F5SVJ6"/>
<comment type="similarity">
    <text evidence="2 7">Belongs to the ExbD/TolR family.</text>
</comment>
<evidence type="ECO:0000256" key="5">
    <source>
        <dbReference type="ARBA" id="ARBA00022989"/>
    </source>
</evidence>
<dbReference type="Gene3D" id="3.30.420.270">
    <property type="match status" value="1"/>
</dbReference>
<keyword evidence="7" id="KW-0813">Transport</keyword>
<reference evidence="8 9" key="1">
    <citation type="journal article" date="2011" name="J. Bacteriol.">
        <title>Draft genome sequence of Methylophaga aminisulfidivorans MP T.</title>
        <authorList>
            <person name="Han G.H."/>
            <person name="Kim W."/>
            <person name="Chun J."/>
            <person name="Kim S.W."/>
        </authorList>
    </citation>
    <scope>NUCLEOTIDE SEQUENCE [LARGE SCALE GENOMIC DNA]</scope>
    <source>
        <strain evidence="9">MP(T)</strain>
    </source>
</reference>
<keyword evidence="3" id="KW-1003">Cell membrane</keyword>
<dbReference type="Pfam" id="PF02472">
    <property type="entry name" value="ExbD"/>
    <property type="match status" value="1"/>
</dbReference>